<accession>A0AC34RL90</accession>
<proteinExistence type="predicted"/>
<name>A0AC34RL90_9BILA</name>
<dbReference type="Proteomes" id="UP000887576">
    <property type="component" value="Unplaced"/>
</dbReference>
<reference evidence="2" key="1">
    <citation type="submission" date="2022-11" db="UniProtKB">
        <authorList>
            <consortium name="WormBaseParasite"/>
        </authorList>
    </citation>
    <scope>IDENTIFICATION</scope>
</reference>
<protein>
    <submittedName>
        <fullName evidence="2">Uncharacterized protein</fullName>
    </submittedName>
</protein>
<organism evidence="1 2">
    <name type="scientific">Panagrolaimus sp. JU765</name>
    <dbReference type="NCBI Taxonomy" id="591449"/>
    <lineage>
        <taxon>Eukaryota</taxon>
        <taxon>Metazoa</taxon>
        <taxon>Ecdysozoa</taxon>
        <taxon>Nematoda</taxon>
        <taxon>Chromadorea</taxon>
        <taxon>Rhabditida</taxon>
        <taxon>Tylenchina</taxon>
        <taxon>Panagrolaimomorpha</taxon>
        <taxon>Panagrolaimoidea</taxon>
        <taxon>Panagrolaimidae</taxon>
        <taxon>Panagrolaimus</taxon>
    </lineage>
</organism>
<evidence type="ECO:0000313" key="1">
    <source>
        <dbReference type="Proteomes" id="UP000887576"/>
    </source>
</evidence>
<evidence type="ECO:0000313" key="2">
    <source>
        <dbReference type="WBParaSite" id="JU765_v2.g8042.t1"/>
    </source>
</evidence>
<sequence>MTLDFHISNQFPVSLYNHKLVHYYDPLSNYSIVESVEDYIRVSDVADFQFWTEFSVPLDMKMVTIALNSTNWIFYEKLSNLDKTMVNIELSWIVKIKTIQLIFLLWLQNTQFWVIWIFIKIQQKNILEDL</sequence>
<dbReference type="WBParaSite" id="JU765_v2.g8042.t1">
    <property type="protein sequence ID" value="JU765_v2.g8042.t1"/>
    <property type="gene ID" value="JU765_v2.g8042"/>
</dbReference>